<feature type="transmembrane region" description="Helical" evidence="9">
    <location>
        <begin position="629"/>
        <end position="649"/>
    </location>
</feature>
<feature type="region of interest" description="Disordered" evidence="8">
    <location>
        <begin position="1"/>
        <end position="55"/>
    </location>
</feature>
<dbReference type="InterPro" id="IPR020846">
    <property type="entry name" value="MFS_dom"/>
</dbReference>
<feature type="transmembrane region" description="Helical" evidence="9">
    <location>
        <begin position="726"/>
        <end position="746"/>
    </location>
</feature>
<feature type="transmembrane region" description="Helical" evidence="9">
    <location>
        <begin position="482"/>
        <end position="503"/>
    </location>
</feature>
<dbReference type="PRINTS" id="PR00171">
    <property type="entry name" value="SUGRTRNSPORT"/>
</dbReference>
<dbReference type="PANTHER" id="PTHR48021">
    <property type="match status" value="1"/>
</dbReference>
<evidence type="ECO:0000256" key="6">
    <source>
        <dbReference type="ARBA" id="ARBA00023180"/>
    </source>
</evidence>
<evidence type="ECO:0000256" key="3">
    <source>
        <dbReference type="ARBA" id="ARBA00022692"/>
    </source>
</evidence>
<evidence type="ECO:0000256" key="8">
    <source>
        <dbReference type="SAM" id="MobiDB-lite"/>
    </source>
</evidence>
<dbReference type="FunFam" id="1.20.1250.20:FF:000055">
    <property type="entry name" value="Facilitated trehalose transporter Tret1-2 homolog"/>
    <property type="match status" value="1"/>
</dbReference>
<dbReference type="GO" id="GO:0051119">
    <property type="term" value="F:sugar transmembrane transporter activity"/>
    <property type="evidence" value="ECO:0007669"/>
    <property type="project" value="InterPro"/>
</dbReference>
<evidence type="ECO:0000256" key="9">
    <source>
        <dbReference type="SAM" id="Phobius"/>
    </source>
</evidence>
<dbReference type="InParanoid" id="A0A7R8YMK2"/>
<evidence type="ECO:0000256" key="2">
    <source>
        <dbReference type="ARBA" id="ARBA00022475"/>
    </source>
</evidence>
<dbReference type="OMA" id="IFIWTQS"/>
<dbReference type="PROSITE" id="PS50850">
    <property type="entry name" value="MFS"/>
    <property type="match status" value="1"/>
</dbReference>
<comment type="subcellular location">
    <subcellularLocation>
        <location evidence="1">Cell membrane</location>
        <topology evidence="1">Multi-pass membrane protein</topology>
    </subcellularLocation>
</comment>
<dbReference type="Pfam" id="PF00083">
    <property type="entry name" value="Sugar_tr"/>
    <property type="match status" value="1"/>
</dbReference>
<evidence type="ECO:0000256" key="1">
    <source>
        <dbReference type="ARBA" id="ARBA00004651"/>
    </source>
</evidence>
<reference evidence="11 12" key="1">
    <citation type="submission" date="2020-11" db="EMBL/GenBank/DDBJ databases">
        <authorList>
            <person name="Wallbank WR R."/>
            <person name="Pardo Diaz C."/>
            <person name="Kozak K."/>
            <person name="Martin S."/>
            <person name="Jiggins C."/>
            <person name="Moest M."/>
            <person name="Warren A I."/>
            <person name="Generalovic N T."/>
            <person name="Byers J.R.P. K."/>
            <person name="Montejo-Kovacevich G."/>
            <person name="Yen C E."/>
        </authorList>
    </citation>
    <scope>NUCLEOTIDE SEQUENCE [LARGE SCALE GENOMIC DNA]</scope>
</reference>
<name>A0A7R8YMK2_HERIL</name>
<feature type="transmembrane region" description="Helical" evidence="9">
    <location>
        <begin position="690"/>
        <end position="714"/>
    </location>
</feature>
<evidence type="ECO:0000256" key="7">
    <source>
        <dbReference type="ARBA" id="ARBA00024348"/>
    </source>
</evidence>
<feature type="transmembrane region" description="Helical" evidence="9">
    <location>
        <begin position="449"/>
        <end position="470"/>
    </location>
</feature>
<feature type="transmembrane region" description="Helical" evidence="9">
    <location>
        <begin position="346"/>
        <end position="371"/>
    </location>
</feature>
<feature type="compositionally biased region" description="Polar residues" evidence="8">
    <location>
        <begin position="103"/>
        <end position="136"/>
    </location>
</feature>
<keyword evidence="5 9" id="KW-0472">Membrane</keyword>
<keyword evidence="2" id="KW-1003">Cell membrane</keyword>
<organism evidence="11 12">
    <name type="scientific">Hermetia illucens</name>
    <name type="common">Black soldier fly</name>
    <dbReference type="NCBI Taxonomy" id="343691"/>
    <lineage>
        <taxon>Eukaryota</taxon>
        <taxon>Metazoa</taxon>
        <taxon>Ecdysozoa</taxon>
        <taxon>Arthropoda</taxon>
        <taxon>Hexapoda</taxon>
        <taxon>Insecta</taxon>
        <taxon>Pterygota</taxon>
        <taxon>Neoptera</taxon>
        <taxon>Endopterygota</taxon>
        <taxon>Diptera</taxon>
        <taxon>Brachycera</taxon>
        <taxon>Stratiomyomorpha</taxon>
        <taxon>Stratiomyidae</taxon>
        <taxon>Hermetiinae</taxon>
        <taxon>Hermetia</taxon>
    </lineage>
</organism>
<dbReference type="InterPro" id="IPR003663">
    <property type="entry name" value="Sugar/inositol_transpt"/>
</dbReference>
<evidence type="ECO:0000313" key="12">
    <source>
        <dbReference type="Proteomes" id="UP000594454"/>
    </source>
</evidence>
<dbReference type="FunCoup" id="A0A7R8YMK2">
    <property type="interactions" value="159"/>
</dbReference>
<keyword evidence="3 9" id="KW-0812">Transmembrane</keyword>
<protein>
    <recommendedName>
        <fullName evidence="10">Major facilitator superfamily (MFS) profile domain-containing protein</fullName>
    </recommendedName>
</protein>
<feature type="region of interest" description="Disordered" evidence="8">
    <location>
        <begin position="68"/>
        <end position="155"/>
    </location>
</feature>
<dbReference type="PANTHER" id="PTHR48021:SF96">
    <property type="entry name" value="FACILITATED TREHALOSE TRANSPORTER TRET1-1-RELATED"/>
    <property type="match status" value="1"/>
</dbReference>
<dbReference type="Proteomes" id="UP000594454">
    <property type="component" value="Chromosome 1"/>
</dbReference>
<dbReference type="NCBIfam" id="TIGR00879">
    <property type="entry name" value="SP"/>
    <property type="match status" value="1"/>
</dbReference>
<dbReference type="OrthoDB" id="6339427at2759"/>
<evidence type="ECO:0000313" key="11">
    <source>
        <dbReference type="EMBL" id="CAD7078271.1"/>
    </source>
</evidence>
<feature type="transmembrane region" description="Helical" evidence="9">
    <location>
        <begin position="423"/>
        <end position="443"/>
    </location>
</feature>
<sequence>MSGRDRSGGGQLTSAMGKIKDKIMRTVSDKDDTQHPEAHGYQRVQAGEGTLSTSTTATSLDTIVIDDNHSEFPAIPPPPFSSHPLKPELTFDPILETEDAVPTTPTNWPKQTPSQEHLKTSKQSLKGSKVSFASTHDSSDEDSFEDKREKFQQGKTVSVDRRGILKDLKTILANENRKAFQSKKHVSLDIKSTPFLDNILKGSSSDEEFRQNRKEFQGRKHQSLDPRVSFKLDKNLTPSSSSDDDGDVEKKSLIHVQYDADITKPVVIDFRDLESDEEEDLISTRTSFQNQRSISIESRKSHRFFEMDDMGGKKNENLRNSVPYVRQITEDGKPKLEIYRPTTNPIYIYTQVLAALSVSLGSMVVGFSSAYTSPALVSMQDRNITSFDITEQEASWVGGLMPLAGLAGGIVGGPLIEYLGRKNTILATAVPFIISWLLIAAASNVSMVLSGRALSGFCVGVASLSLPVYLGETVQPEVRGTLGLLPTAFGNIGILLCFVAGKYMDWSLLAYLGGILPVPFLLLMLLIPETPRWYVSRGREERARKALVWLRGKEADVEPELKGIIRSHSDAERHATKNTMFELLKRSNLKPLAISLGLMFFQQLSGINAVIFYTVSIFKDAGSTIDENLCTIIVGIVNFIATFIATMLIDRLGRKILLYISDVAMFITLFTLGGFFYAKNHGSDVSTLGWLPLSCFVIFVIGFSLGFGPIPWLMMGEILPGKIRGSAASVATAFNWMCTFIVTKTFSDLNASIGTHGSFWMFGSICLIGLFFVIFYVPETQGKTLEDIERKMMGRVRRMSSVANIKPLSFNM</sequence>
<dbReference type="GO" id="GO:0005886">
    <property type="term" value="C:plasma membrane"/>
    <property type="evidence" value="ECO:0007669"/>
    <property type="project" value="UniProtKB-SubCell"/>
</dbReference>
<dbReference type="InterPro" id="IPR036259">
    <property type="entry name" value="MFS_trans_sf"/>
</dbReference>
<feature type="transmembrane region" description="Helical" evidence="9">
    <location>
        <begin position="509"/>
        <end position="527"/>
    </location>
</feature>
<evidence type="ECO:0000256" key="5">
    <source>
        <dbReference type="ARBA" id="ARBA00023136"/>
    </source>
</evidence>
<dbReference type="InterPro" id="IPR050549">
    <property type="entry name" value="MFS_Trehalose_Transporter"/>
</dbReference>
<comment type="similarity">
    <text evidence="7">Belongs to the major facilitator superfamily. Sugar transporter (TC 2.A.1.1) family. Trehalose transporter subfamily.</text>
</comment>
<feature type="compositionally biased region" description="Basic and acidic residues" evidence="8">
    <location>
        <begin position="207"/>
        <end position="234"/>
    </location>
</feature>
<dbReference type="EMBL" id="LR899009">
    <property type="protein sequence ID" value="CAD7078271.1"/>
    <property type="molecule type" value="Genomic_DNA"/>
</dbReference>
<feature type="compositionally biased region" description="Basic and acidic residues" evidence="8">
    <location>
        <begin position="18"/>
        <end position="40"/>
    </location>
</feature>
<feature type="transmembrane region" description="Helical" evidence="9">
    <location>
        <begin position="396"/>
        <end position="416"/>
    </location>
</feature>
<dbReference type="PROSITE" id="PS00216">
    <property type="entry name" value="SUGAR_TRANSPORT_1"/>
    <property type="match status" value="1"/>
</dbReference>
<feature type="domain" description="Major facilitator superfamily (MFS) profile" evidence="10">
    <location>
        <begin position="354"/>
        <end position="781"/>
    </location>
</feature>
<feature type="transmembrane region" description="Helical" evidence="9">
    <location>
        <begin position="592"/>
        <end position="617"/>
    </location>
</feature>
<dbReference type="InterPro" id="IPR005829">
    <property type="entry name" value="Sugar_transporter_CS"/>
</dbReference>
<dbReference type="SUPFAM" id="SSF103473">
    <property type="entry name" value="MFS general substrate transporter"/>
    <property type="match status" value="1"/>
</dbReference>
<feature type="region of interest" description="Disordered" evidence="8">
    <location>
        <begin position="204"/>
        <end position="248"/>
    </location>
</feature>
<keyword evidence="6" id="KW-0325">Glycoprotein</keyword>
<dbReference type="Gene3D" id="1.20.1250.20">
    <property type="entry name" value="MFS general substrate transporter like domains"/>
    <property type="match status" value="1"/>
</dbReference>
<feature type="transmembrane region" description="Helical" evidence="9">
    <location>
        <begin position="758"/>
        <end position="777"/>
    </location>
</feature>
<dbReference type="InterPro" id="IPR005828">
    <property type="entry name" value="MFS_sugar_transport-like"/>
</dbReference>
<feature type="compositionally biased region" description="Basic and acidic residues" evidence="8">
    <location>
        <begin position="145"/>
        <end position="155"/>
    </location>
</feature>
<dbReference type="AlphaFoldDB" id="A0A7R8YMK2"/>
<keyword evidence="4 9" id="KW-1133">Transmembrane helix</keyword>
<dbReference type="PROSITE" id="PS00217">
    <property type="entry name" value="SUGAR_TRANSPORT_2"/>
    <property type="match status" value="1"/>
</dbReference>
<feature type="transmembrane region" description="Helical" evidence="9">
    <location>
        <begin position="656"/>
        <end position="678"/>
    </location>
</feature>
<proteinExistence type="inferred from homology"/>
<keyword evidence="12" id="KW-1185">Reference proteome</keyword>
<gene>
    <name evidence="11" type="ORF">HERILL_LOCUS1549</name>
</gene>
<dbReference type="CDD" id="cd17358">
    <property type="entry name" value="MFS_GLUT6_8_Class3_like"/>
    <property type="match status" value="1"/>
</dbReference>
<dbReference type="InterPro" id="IPR044775">
    <property type="entry name" value="MFS_ERD6/Tret1-like"/>
</dbReference>
<evidence type="ECO:0000259" key="10">
    <source>
        <dbReference type="PROSITE" id="PS50850"/>
    </source>
</evidence>
<evidence type="ECO:0000256" key="4">
    <source>
        <dbReference type="ARBA" id="ARBA00022989"/>
    </source>
</evidence>
<accession>A0A7R8YMK2</accession>